<proteinExistence type="predicted"/>
<reference evidence="2" key="1">
    <citation type="submission" date="2016-12" db="EMBL/GenBank/DDBJ databases">
        <authorList>
            <person name="Moulin L."/>
        </authorList>
    </citation>
    <scope>NUCLEOTIDE SEQUENCE [LARGE SCALE GENOMIC DNA]</scope>
    <source>
        <strain evidence="2">STM 7183</strain>
    </source>
</reference>
<protein>
    <submittedName>
        <fullName evidence="2">Uncharacterized protein</fullName>
    </submittedName>
</protein>
<dbReference type="AlphaFoldDB" id="A0A1N7RY21"/>
<accession>A0A1N7RY21</accession>
<gene>
    <name evidence="2" type="ORF">BN2476_230353</name>
</gene>
<keyword evidence="1" id="KW-0812">Transmembrane</keyword>
<comment type="caution">
    <text evidence="2">The sequence shown here is derived from an EMBL/GenBank/DDBJ whole genome shotgun (WGS) entry which is preliminary data.</text>
</comment>
<name>A0A1N7RY21_9BURK</name>
<dbReference type="Proteomes" id="UP000195569">
    <property type="component" value="Unassembled WGS sequence"/>
</dbReference>
<sequence>MFPGGFGGDVSGCVSSCVGNAQAFFYQRRSFGKLPSSSAMPDKLGCGLLVFISYCSSLSGFFIRAILRAWADIGFIRRRRIEQLAGARTNSISAYFDRACCPHSCPQGSFPVIGTTA</sequence>
<keyword evidence="3" id="KW-1185">Reference proteome</keyword>
<evidence type="ECO:0000313" key="2">
    <source>
        <dbReference type="EMBL" id="SIT40030.1"/>
    </source>
</evidence>
<feature type="transmembrane region" description="Helical" evidence="1">
    <location>
        <begin position="48"/>
        <end position="71"/>
    </location>
</feature>
<evidence type="ECO:0000256" key="1">
    <source>
        <dbReference type="SAM" id="Phobius"/>
    </source>
</evidence>
<keyword evidence="1" id="KW-1133">Transmembrane helix</keyword>
<keyword evidence="1" id="KW-0472">Membrane</keyword>
<evidence type="ECO:0000313" key="3">
    <source>
        <dbReference type="Proteomes" id="UP000195569"/>
    </source>
</evidence>
<organism evidence="2 3">
    <name type="scientific">Paraburkholderia piptadeniae</name>
    <dbReference type="NCBI Taxonomy" id="1701573"/>
    <lineage>
        <taxon>Bacteria</taxon>
        <taxon>Pseudomonadati</taxon>
        <taxon>Pseudomonadota</taxon>
        <taxon>Betaproteobacteria</taxon>
        <taxon>Burkholderiales</taxon>
        <taxon>Burkholderiaceae</taxon>
        <taxon>Paraburkholderia</taxon>
    </lineage>
</organism>
<dbReference type="EMBL" id="CYGY02000023">
    <property type="protein sequence ID" value="SIT40030.1"/>
    <property type="molecule type" value="Genomic_DNA"/>
</dbReference>